<evidence type="ECO:0000256" key="5">
    <source>
        <dbReference type="ARBA" id="ARBA00023136"/>
    </source>
</evidence>
<dbReference type="Pfam" id="PF07681">
    <property type="entry name" value="DoxX"/>
    <property type="match status" value="1"/>
</dbReference>
<dbReference type="InterPro" id="IPR051907">
    <property type="entry name" value="DoxX-like_oxidoreductase"/>
</dbReference>
<dbReference type="EMBL" id="CAEZSR010000016">
    <property type="protein sequence ID" value="CAB4546495.1"/>
    <property type="molecule type" value="Genomic_DNA"/>
</dbReference>
<name>A0A6J6C5X1_9ZZZZ</name>
<evidence type="ECO:0000256" key="2">
    <source>
        <dbReference type="ARBA" id="ARBA00022475"/>
    </source>
</evidence>
<feature type="transmembrane region" description="Helical" evidence="6">
    <location>
        <begin position="20"/>
        <end position="37"/>
    </location>
</feature>
<feature type="transmembrane region" description="Helical" evidence="6">
    <location>
        <begin position="85"/>
        <end position="103"/>
    </location>
</feature>
<evidence type="ECO:0000256" key="3">
    <source>
        <dbReference type="ARBA" id="ARBA00022692"/>
    </source>
</evidence>
<feature type="transmembrane region" description="Helical" evidence="6">
    <location>
        <begin position="115"/>
        <end position="133"/>
    </location>
</feature>
<feature type="transmembrane region" description="Helical" evidence="6">
    <location>
        <begin position="153"/>
        <end position="176"/>
    </location>
</feature>
<evidence type="ECO:0000256" key="1">
    <source>
        <dbReference type="ARBA" id="ARBA00004651"/>
    </source>
</evidence>
<keyword evidence="3 6" id="KW-0812">Transmembrane</keyword>
<organism evidence="7">
    <name type="scientific">freshwater metagenome</name>
    <dbReference type="NCBI Taxonomy" id="449393"/>
    <lineage>
        <taxon>unclassified sequences</taxon>
        <taxon>metagenomes</taxon>
        <taxon>ecological metagenomes</taxon>
    </lineage>
</organism>
<accession>A0A6J6C5X1</accession>
<dbReference type="PANTHER" id="PTHR33452:SF1">
    <property type="entry name" value="INNER MEMBRANE PROTEIN YPHA-RELATED"/>
    <property type="match status" value="1"/>
</dbReference>
<evidence type="ECO:0000313" key="7">
    <source>
        <dbReference type="EMBL" id="CAB4546495.1"/>
    </source>
</evidence>
<proteinExistence type="predicted"/>
<dbReference type="GO" id="GO:0005886">
    <property type="term" value="C:plasma membrane"/>
    <property type="evidence" value="ECO:0007669"/>
    <property type="project" value="UniProtKB-SubCell"/>
</dbReference>
<keyword evidence="2" id="KW-1003">Cell membrane</keyword>
<reference evidence="7" key="1">
    <citation type="submission" date="2020-05" db="EMBL/GenBank/DDBJ databases">
        <authorList>
            <person name="Chiriac C."/>
            <person name="Salcher M."/>
            <person name="Ghai R."/>
            <person name="Kavagutti S V."/>
        </authorList>
    </citation>
    <scope>NUCLEOTIDE SEQUENCE</scope>
</reference>
<gene>
    <name evidence="7" type="ORF">UFOPK1493_00719</name>
</gene>
<comment type="subcellular location">
    <subcellularLocation>
        <location evidence="1">Cell membrane</location>
        <topology evidence="1">Multi-pass membrane protein</topology>
    </subcellularLocation>
</comment>
<protein>
    <submittedName>
        <fullName evidence="7">Unannotated protein</fullName>
    </submittedName>
</protein>
<evidence type="ECO:0000256" key="4">
    <source>
        <dbReference type="ARBA" id="ARBA00022989"/>
    </source>
</evidence>
<evidence type="ECO:0000256" key="6">
    <source>
        <dbReference type="SAM" id="Phobius"/>
    </source>
</evidence>
<sequence length="186" mass="19294">MPYPVAVFATTLDASRVDAALLVLRVVFGLFLAYHGYNKVAKGISGTEGWFRSIGFRWPGVQARLAAATEMGAGVAFALGLFTPFAAAAIIGVMIVAIVVAHWKVGFFVFLPNQGWEYCASIAVVAWAVAAVGPAGYSLDHVLSLDDTFLGSGWWGAAIAAGLGIGGAVVQLLVCYRPAPAAASTT</sequence>
<dbReference type="PANTHER" id="PTHR33452">
    <property type="entry name" value="OXIDOREDUCTASE CATD-RELATED"/>
    <property type="match status" value="1"/>
</dbReference>
<keyword evidence="5 6" id="KW-0472">Membrane</keyword>
<keyword evidence="4 6" id="KW-1133">Transmembrane helix</keyword>
<dbReference type="InterPro" id="IPR032808">
    <property type="entry name" value="DoxX"/>
</dbReference>
<dbReference type="AlphaFoldDB" id="A0A6J6C5X1"/>